<accession>A0A367FQR2</accession>
<dbReference type="Proteomes" id="UP000253094">
    <property type="component" value="Unassembled WGS sequence"/>
</dbReference>
<comment type="caution">
    <text evidence="3">The sequence shown here is derived from an EMBL/GenBank/DDBJ whole genome shotgun (WGS) entry which is preliminary data.</text>
</comment>
<feature type="region of interest" description="Disordered" evidence="1">
    <location>
        <begin position="1"/>
        <end position="40"/>
    </location>
</feature>
<dbReference type="Pfam" id="PF01814">
    <property type="entry name" value="Hemerythrin"/>
    <property type="match status" value="1"/>
</dbReference>
<proteinExistence type="predicted"/>
<dbReference type="EMBL" id="QOIL01000003">
    <property type="protein sequence ID" value="RCG32030.1"/>
    <property type="molecule type" value="Genomic_DNA"/>
</dbReference>
<keyword evidence="4" id="KW-1185">Reference proteome</keyword>
<sequence length="242" mass="27635">MRYPGHHRVRPPPPARATRPEDRGPDRKPMFTCGDAGNAQRRELRHRHGRQAMANAFEVLERDHEMVKRLMLELESGPPLTGSAERESMLDRRRQVDRLITEESKHEAVEEEYFWPVVRELVPGGNELADHAIAQEQRGKFALDALIDYRPGDTRSEDTLMGFISEAREHIAFEEEQVWPELRLVISPERSAELGAKMERAKRMAPTRPHPHTPPKPGLLKAASPFVGAADRLRDLVTGRSR</sequence>
<gene>
    <name evidence="3" type="ORF">DQ384_05700</name>
</gene>
<name>A0A367FQR2_9ACTN</name>
<evidence type="ECO:0000313" key="4">
    <source>
        <dbReference type="Proteomes" id="UP000253094"/>
    </source>
</evidence>
<dbReference type="InterPro" id="IPR012312">
    <property type="entry name" value="Hemerythrin-like"/>
</dbReference>
<feature type="region of interest" description="Disordered" evidence="1">
    <location>
        <begin position="198"/>
        <end position="222"/>
    </location>
</feature>
<dbReference type="PANTHER" id="PTHR35585:SF1">
    <property type="entry name" value="HHE DOMAIN PROTEIN (AFU_ORTHOLOGUE AFUA_4G00730)"/>
    <property type="match status" value="1"/>
</dbReference>
<feature type="compositionally biased region" description="Basic and acidic residues" evidence="1">
    <location>
        <begin position="18"/>
        <end position="29"/>
    </location>
</feature>
<protein>
    <submittedName>
        <fullName evidence="3">Hemerythrin domain-containing protein</fullName>
    </submittedName>
</protein>
<evidence type="ECO:0000313" key="3">
    <source>
        <dbReference type="EMBL" id="RCG32030.1"/>
    </source>
</evidence>
<feature type="compositionally biased region" description="Basic residues" evidence="1">
    <location>
        <begin position="1"/>
        <end position="10"/>
    </location>
</feature>
<evidence type="ECO:0000259" key="2">
    <source>
        <dbReference type="Pfam" id="PF01814"/>
    </source>
</evidence>
<reference evidence="3 4" key="1">
    <citation type="submission" date="2018-06" db="EMBL/GenBank/DDBJ databases">
        <title>Sphaerisporangium craniellae sp. nov., isolated from a marine sponge in the South China Sea.</title>
        <authorList>
            <person name="Li L."/>
        </authorList>
    </citation>
    <scope>NUCLEOTIDE SEQUENCE [LARGE SCALE GENOMIC DNA]</scope>
    <source>
        <strain evidence="3 4">CCTCC AA 208026</strain>
    </source>
</reference>
<organism evidence="3 4">
    <name type="scientific">Sphaerisporangium album</name>
    <dbReference type="NCBI Taxonomy" id="509200"/>
    <lineage>
        <taxon>Bacteria</taxon>
        <taxon>Bacillati</taxon>
        <taxon>Actinomycetota</taxon>
        <taxon>Actinomycetes</taxon>
        <taxon>Streptosporangiales</taxon>
        <taxon>Streptosporangiaceae</taxon>
        <taxon>Sphaerisporangium</taxon>
    </lineage>
</organism>
<dbReference type="PANTHER" id="PTHR35585">
    <property type="entry name" value="HHE DOMAIN PROTEIN (AFU_ORTHOLOGUE AFUA_4G00730)"/>
    <property type="match status" value="1"/>
</dbReference>
<dbReference type="OrthoDB" id="9793637at2"/>
<feature type="compositionally biased region" description="Basic residues" evidence="1">
    <location>
        <begin position="203"/>
        <end position="213"/>
    </location>
</feature>
<feature type="domain" description="Hemerythrin-like" evidence="2">
    <location>
        <begin position="56"/>
        <end position="181"/>
    </location>
</feature>
<evidence type="ECO:0000256" key="1">
    <source>
        <dbReference type="SAM" id="MobiDB-lite"/>
    </source>
</evidence>
<dbReference type="AlphaFoldDB" id="A0A367FQR2"/>
<dbReference type="Gene3D" id="1.20.120.520">
    <property type="entry name" value="nmb1532 protein domain like"/>
    <property type="match status" value="1"/>
</dbReference>